<sequence>MLDFNGFAESGAFSGLDPAQFFISHNPRIESRLDQLDGATRDEVKNHLREFHSEEEMERFIDHLTIGIKILHDSKSCPPYNI</sequence>
<comment type="caution">
    <text evidence="1">The sequence shown here is derived from an EMBL/GenBank/DDBJ whole genome shotgun (WGS) entry which is preliminary data.</text>
</comment>
<proteinExistence type="predicted"/>
<keyword evidence="2" id="KW-1185">Reference proteome</keyword>
<protein>
    <submittedName>
        <fullName evidence="1">Uncharacterized protein</fullName>
    </submittedName>
</protein>
<name>A0A8J7H1X5_9FIRM</name>
<organism evidence="1 2">
    <name type="scientific">Mobilitalea sibirica</name>
    <dbReference type="NCBI Taxonomy" id="1462919"/>
    <lineage>
        <taxon>Bacteria</taxon>
        <taxon>Bacillati</taxon>
        <taxon>Bacillota</taxon>
        <taxon>Clostridia</taxon>
        <taxon>Lachnospirales</taxon>
        <taxon>Lachnospiraceae</taxon>
        <taxon>Mobilitalea</taxon>
    </lineage>
</organism>
<dbReference type="Proteomes" id="UP000623269">
    <property type="component" value="Unassembled WGS sequence"/>
</dbReference>
<dbReference type="RefSeq" id="WP_197660795.1">
    <property type="nucleotide sequence ID" value="NZ_JAEAGR010000005.1"/>
</dbReference>
<evidence type="ECO:0000313" key="2">
    <source>
        <dbReference type="Proteomes" id="UP000623269"/>
    </source>
</evidence>
<reference evidence="1" key="1">
    <citation type="submission" date="2020-12" db="EMBL/GenBank/DDBJ databases">
        <title>M. sibirica DSM 26468T genome.</title>
        <authorList>
            <person name="Thieme N."/>
            <person name="Rettenmaier R."/>
            <person name="Zverlov V."/>
            <person name="Liebl W."/>
        </authorList>
    </citation>
    <scope>NUCLEOTIDE SEQUENCE</scope>
    <source>
        <strain evidence="1">DSM 26468</strain>
    </source>
</reference>
<dbReference type="AlphaFoldDB" id="A0A8J7H1X5"/>
<accession>A0A8J7H1X5</accession>
<evidence type="ECO:0000313" key="1">
    <source>
        <dbReference type="EMBL" id="MBH1940573.1"/>
    </source>
</evidence>
<dbReference type="EMBL" id="JAEAGR010000005">
    <property type="protein sequence ID" value="MBH1940573.1"/>
    <property type="molecule type" value="Genomic_DNA"/>
</dbReference>
<gene>
    <name evidence="1" type="ORF">I5677_06705</name>
</gene>